<keyword evidence="2" id="KW-1185">Reference proteome</keyword>
<gene>
    <name evidence="1" type="ORF">BJ138DRAFT_1118625</name>
</gene>
<name>A0ACB7ZVV0_9AGAM</name>
<proteinExistence type="predicted"/>
<protein>
    <submittedName>
        <fullName evidence="1">Uncharacterized protein</fullName>
    </submittedName>
</protein>
<comment type="caution">
    <text evidence="1">The sequence shown here is derived from an EMBL/GenBank/DDBJ whole genome shotgun (WGS) entry which is preliminary data.</text>
</comment>
<dbReference type="EMBL" id="MU268230">
    <property type="protein sequence ID" value="KAH7905271.1"/>
    <property type="molecule type" value="Genomic_DNA"/>
</dbReference>
<evidence type="ECO:0000313" key="2">
    <source>
        <dbReference type="Proteomes" id="UP000790377"/>
    </source>
</evidence>
<dbReference type="Proteomes" id="UP000790377">
    <property type="component" value="Unassembled WGS sequence"/>
</dbReference>
<accession>A0ACB7ZVV0</accession>
<organism evidence="1 2">
    <name type="scientific">Hygrophoropsis aurantiaca</name>
    <dbReference type="NCBI Taxonomy" id="72124"/>
    <lineage>
        <taxon>Eukaryota</taxon>
        <taxon>Fungi</taxon>
        <taxon>Dikarya</taxon>
        <taxon>Basidiomycota</taxon>
        <taxon>Agaricomycotina</taxon>
        <taxon>Agaricomycetes</taxon>
        <taxon>Agaricomycetidae</taxon>
        <taxon>Boletales</taxon>
        <taxon>Coniophorineae</taxon>
        <taxon>Hygrophoropsidaceae</taxon>
        <taxon>Hygrophoropsis</taxon>
    </lineage>
</organism>
<reference evidence="1" key="1">
    <citation type="journal article" date="2021" name="New Phytol.">
        <title>Evolutionary innovations through gain and loss of genes in the ectomycorrhizal Boletales.</title>
        <authorList>
            <person name="Wu G."/>
            <person name="Miyauchi S."/>
            <person name="Morin E."/>
            <person name="Kuo A."/>
            <person name="Drula E."/>
            <person name="Varga T."/>
            <person name="Kohler A."/>
            <person name="Feng B."/>
            <person name="Cao Y."/>
            <person name="Lipzen A."/>
            <person name="Daum C."/>
            <person name="Hundley H."/>
            <person name="Pangilinan J."/>
            <person name="Johnson J."/>
            <person name="Barry K."/>
            <person name="LaButti K."/>
            <person name="Ng V."/>
            <person name="Ahrendt S."/>
            <person name="Min B."/>
            <person name="Choi I.G."/>
            <person name="Park H."/>
            <person name="Plett J.M."/>
            <person name="Magnuson J."/>
            <person name="Spatafora J.W."/>
            <person name="Nagy L.G."/>
            <person name="Henrissat B."/>
            <person name="Grigoriev I.V."/>
            <person name="Yang Z.L."/>
            <person name="Xu J."/>
            <person name="Martin F.M."/>
        </authorList>
    </citation>
    <scope>NUCLEOTIDE SEQUENCE</scope>
    <source>
        <strain evidence="1">ATCC 28755</strain>
    </source>
</reference>
<sequence>MPTASKTIPPPPATPAPTIPPPPVEPLAPAPAFIATDSRANKRGLPADNKTEEVDDPTRKRHAPVPAPCEENTANIPPGLPNFTRLNTALTKGLITLVDGTKITATPPSGFPTPQLAESVWTNTSEENDINWNRKGDPKCWVRVYRGKYEKDSIETVERIREVVGKFLEKNEEDTAKITPSPPTARYETVERLPPPYHFLLFGISQAEVMVLIDQKVIAADGIACFFLPFVQPLPTYICTLENFTYPDSEWSNGQIAEVVRATLRQNPDVISFIHNHIPMADAGAAVQAIDTIRITSLHINVSATKTRTIWNVYCTSPPAFTLDDYFTWCTKIRSLKFHSSDFGTGEARLVENQPMCVGCKSVDHPTGLCPFPKILGWLGPQAPKVENNTLIARDTEIQKQNLRNASQNKRGVQKYGRGFGKRGRGKYF</sequence>
<evidence type="ECO:0000313" key="1">
    <source>
        <dbReference type="EMBL" id="KAH7905271.1"/>
    </source>
</evidence>